<dbReference type="AlphaFoldDB" id="A0A2T7ES96"/>
<feature type="compositionally biased region" description="Polar residues" evidence="1">
    <location>
        <begin position="58"/>
        <end position="67"/>
    </location>
</feature>
<accession>A0A2T7ES96</accession>
<evidence type="ECO:0000313" key="3">
    <source>
        <dbReference type="Proteomes" id="UP000244336"/>
    </source>
</evidence>
<dbReference type="Gramene" id="PUZ70698">
    <property type="protein sequence ID" value="PUZ70698"/>
    <property type="gene ID" value="GQ55_2G255100"/>
</dbReference>
<dbReference type="EMBL" id="CM009750">
    <property type="protein sequence ID" value="PUZ70698.1"/>
    <property type="molecule type" value="Genomic_DNA"/>
</dbReference>
<sequence>MRICLSPLWFVTQPIPLIPPHPGLGSHPRPRWCFKNQGARASGRSQQRAAHGGGGTNLRGSTAVTATPRSSSRHPSPPATFSPLRKRSWLIRTQNNI</sequence>
<feature type="compositionally biased region" description="Low complexity" evidence="1">
    <location>
        <begin position="37"/>
        <end position="50"/>
    </location>
</feature>
<dbReference type="Proteomes" id="UP000244336">
    <property type="component" value="Chromosome 2"/>
</dbReference>
<name>A0A2T7ES96_9POAL</name>
<evidence type="ECO:0000313" key="2">
    <source>
        <dbReference type="EMBL" id="PUZ70698.1"/>
    </source>
</evidence>
<reference evidence="2 3" key="1">
    <citation type="submission" date="2018-04" db="EMBL/GenBank/DDBJ databases">
        <title>WGS assembly of Panicum hallii var. hallii HAL2.</title>
        <authorList>
            <person name="Lovell J."/>
            <person name="Jenkins J."/>
            <person name="Lowry D."/>
            <person name="Mamidi S."/>
            <person name="Sreedasyam A."/>
            <person name="Weng X."/>
            <person name="Barry K."/>
            <person name="Bonette J."/>
            <person name="Campitelli B."/>
            <person name="Daum C."/>
            <person name="Gordon S."/>
            <person name="Gould B."/>
            <person name="Lipzen A."/>
            <person name="MacQueen A."/>
            <person name="Palacio-Mejia J."/>
            <person name="Plott C."/>
            <person name="Shakirov E."/>
            <person name="Shu S."/>
            <person name="Yoshinaga Y."/>
            <person name="Zane M."/>
            <person name="Rokhsar D."/>
            <person name="Grimwood J."/>
            <person name="Schmutz J."/>
            <person name="Juenger T."/>
        </authorList>
    </citation>
    <scope>NUCLEOTIDE SEQUENCE [LARGE SCALE GENOMIC DNA]</scope>
    <source>
        <strain evidence="3">cv. HAL2</strain>
    </source>
</reference>
<organism evidence="2 3">
    <name type="scientific">Panicum hallii var. hallii</name>
    <dbReference type="NCBI Taxonomy" id="1504633"/>
    <lineage>
        <taxon>Eukaryota</taxon>
        <taxon>Viridiplantae</taxon>
        <taxon>Streptophyta</taxon>
        <taxon>Embryophyta</taxon>
        <taxon>Tracheophyta</taxon>
        <taxon>Spermatophyta</taxon>
        <taxon>Magnoliopsida</taxon>
        <taxon>Liliopsida</taxon>
        <taxon>Poales</taxon>
        <taxon>Poaceae</taxon>
        <taxon>PACMAD clade</taxon>
        <taxon>Panicoideae</taxon>
        <taxon>Panicodae</taxon>
        <taxon>Paniceae</taxon>
        <taxon>Panicinae</taxon>
        <taxon>Panicum</taxon>
        <taxon>Panicum sect. Panicum</taxon>
    </lineage>
</organism>
<protein>
    <submittedName>
        <fullName evidence="2">Uncharacterized protein</fullName>
    </submittedName>
</protein>
<gene>
    <name evidence="2" type="ORF">GQ55_2G255100</name>
</gene>
<feature type="region of interest" description="Disordered" evidence="1">
    <location>
        <begin position="21"/>
        <end position="97"/>
    </location>
</feature>
<keyword evidence="3" id="KW-1185">Reference proteome</keyword>
<evidence type="ECO:0000256" key="1">
    <source>
        <dbReference type="SAM" id="MobiDB-lite"/>
    </source>
</evidence>
<proteinExistence type="predicted"/>